<feature type="transmembrane region" description="Helical" evidence="5">
    <location>
        <begin position="45"/>
        <end position="66"/>
    </location>
</feature>
<feature type="transmembrane region" description="Helical" evidence="5">
    <location>
        <begin position="117"/>
        <end position="135"/>
    </location>
</feature>
<organism evidence="6 7">
    <name type="scientific">Desulfofundulus kuznetsovii (strain DSM 6115 / VKM B-1805 / 17)</name>
    <name type="common">Desulfotomaculum kuznetsovii</name>
    <dbReference type="NCBI Taxonomy" id="760568"/>
    <lineage>
        <taxon>Bacteria</taxon>
        <taxon>Bacillati</taxon>
        <taxon>Bacillota</taxon>
        <taxon>Clostridia</taxon>
        <taxon>Eubacteriales</taxon>
        <taxon>Peptococcaceae</taxon>
        <taxon>Desulfofundulus</taxon>
    </lineage>
</organism>
<keyword evidence="3 5" id="KW-1133">Transmembrane helix</keyword>
<evidence type="ECO:0000256" key="3">
    <source>
        <dbReference type="ARBA" id="ARBA00022989"/>
    </source>
</evidence>
<evidence type="ECO:0000313" key="7">
    <source>
        <dbReference type="Proteomes" id="UP000009229"/>
    </source>
</evidence>
<dbReference type="Proteomes" id="UP000009229">
    <property type="component" value="Chromosome"/>
</dbReference>
<feature type="transmembrane region" description="Helical" evidence="5">
    <location>
        <begin position="227"/>
        <end position="248"/>
    </location>
</feature>
<dbReference type="GO" id="GO:0022857">
    <property type="term" value="F:transmembrane transporter activity"/>
    <property type="evidence" value="ECO:0007669"/>
    <property type="project" value="InterPro"/>
</dbReference>
<dbReference type="PANTHER" id="PTHR43652:SF2">
    <property type="entry name" value="BASIC AMINO ACID ANTIPORTER YFCC-RELATED"/>
    <property type="match status" value="1"/>
</dbReference>
<feature type="transmembrane region" description="Helical" evidence="5">
    <location>
        <begin position="268"/>
        <end position="291"/>
    </location>
</feature>
<comment type="subcellular location">
    <subcellularLocation>
        <location evidence="1">Membrane</location>
        <topology evidence="1">Multi-pass membrane protein</topology>
    </subcellularLocation>
</comment>
<protein>
    <submittedName>
        <fullName evidence="6">Uncharacterized protein</fullName>
    </submittedName>
</protein>
<keyword evidence="2 5" id="KW-0812">Transmembrane</keyword>
<evidence type="ECO:0000256" key="4">
    <source>
        <dbReference type="ARBA" id="ARBA00023136"/>
    </source>
</evidence>
<sequence>MKKEARDILLVLGMLNPLASSAFLTGGLAPMISSDLLGGFNWWQWFILMGIPYLTLILAGVIYLLIRCQKEEAAKGYETFCKEFKVKKISFAKDDYILIGIMTLVMLLWATDFWHNFHPVVPALLGLVLILIFHAPTKWSEVQQSNALDNMIILGVLFSLISIVERHGFIDQFSQYVAEHFPRYMPVQSSLMVIIVLTAVFHLFIPNISACLTILVPLFFKISSLVGINPIVVGLIVTMTVDTLNFYPAQSTPLLMVYDGTYLKSGDILKFGVGMSLIFIFILFLIILPYWNLLGLTLRV</sequence>
<feature type="transmembrane region" description="Helical" evidence="5">
    <location>
        <begin position="191"/>
        <end position="220"/>
    </location>
</feature>
<dbReference type="PANTHER" id="PTHR43652">
    <property type="entry name" value="BASIC AMINO ACID ANTIPORTER YFCC-RELATED"/>
    <property type="match status" value="1"/>
</dbReference>
<reference evidence="7" key="1">
    <citation type="submission" date="2011-05" db="EMBL/GenBank/DDBJ databases">
        <title>Complete sequence of Desulfotomaculum kuznetsovii DSM 6115.</title>
        <authorList>
            <person name="Lucas S."/>
            <person name="Han J."/>
            <person name="Lapidus A."/>
            <person name="Cheng J.-F."/>
            <person name="Goodwin L."/>
            <person name="Pitluck S."/>
            <person name="Peters L."/>
            <person name="Mikhailova N."/>
            <person name="Lu M."/>
            <person name="Saunders E."/>
            <person name="Han C."/>
            <person name="Tapia R."/>
            <person name="Land M."/>
            <person name="Hauser L."/>
            <person name="Kyrpides N."/>
            <person name="Ivanova N."/>
            <person name="Pagani I."/>
            <person name="Nazina T."/>
            <person name="Ivanova A."/>
            <person name="Parshina S."/>
            <person name="Kuever J."/>
            <person name="Muyzer G."/>
            <person name="Plugge C."/>
            <person name="Stams A."/>
            <person name="Woyke T."/>
        </authorList>
    </citation>
    <scope>NUCLEOTIDE SEQUENCE [LARGE SCALE GENOMIC DNA]</scope>
    <source>
        <strain evidence="7">DSM 6115 / VKM B-1805 / 17</strain>
    </source>
</reference>
<feature type="transmembrane region" description="Helical" evidence="5">
    <location>
        <begin position="95"/>
        <end position="111"/>
    </location>
</feature>
<evidence type="ECO:0000313" key="6">
    <source>
        <dbReference type="EMBL" id="AEG16732.1"/>
    </source>
</evidence>
<evidence type="ECO:0000256" key="1">
    <source>
        <dbReference type="ARBA" id="ARBA00004141"/>
    </source>
</evidence>
<proteinExistence type="predicted"/>
<dbReference type="AlphaFoldDB" id="A0AAU8PKL2"/>
<feature type="transmembrane region" description="Helical" evidence="5">
    <location>
        <begin position="147"/>
        <end position="164"/>
    </location>
</feature>
<accession>A0AAU8PKL2</accession>
<keyword evidence="7" id="KW-1185">Reference proteome</keyword>
<keyword evidence="4 5" id="KW-0472">Membrane</keyword>
<dbReference type="KEGG" id="dku:Desku_3243"/>
<dbReference type="EMBL" id="CP002770">
    <property type="protein sequence ID" value="AEG16732.1"/>
    <property type="molecule type" value="Genomic_DNA"/>
</dbReference>
<name>A0AAU8PKL2_DESK7</name>
<dbReference type="Pfam" id="PF00939">
    <property type="entry name" value="Na_sulph_symp"/>
    <property type="match status" value="1"/>
</dbReference>
<evidence type="ECO:0000256" key="2">
    <source>
        <dbReference type="ARBA" id="ARBA00022692"/>
    </source>
</evidence>
<dbReference type="InterPro" id="IPR051679">
    <property type="entry name" value="DASS-Related_Transporters"/>
</dbReference>
<dbReference type="GO" id="GO:0005886">
    <property type="term" value="C:plasma membrane"/>
    <property type="evidence" value="ECO:0007669"/>
    <property type="project" value="TreeGrafter"/>
</dbReference>
<gene>
    <name evidence="6" type="ordered locus">Desku_3243</name>
</gene>
<dbReference type="InterPro" id="IPR001898">
    <property type="entry name" value="SLC13A/DASS"/>
</dbReference>
<evidence type="ECO:0000256" key="5">
    <source>
        <dbReference type="SAM" id="Phobius"/>
    </source>
</evidence>